<evidence type="ECO:0000256" key="10">
    <source>
        <dbReference type="ARBA" id="ARBA00022726"/>
    </source>
</evidence>
<dbReference type="GO" id="GO:0044209">
    <property type="term" value="P:AMP salvage"/>
    <property type="evidence" value="ECO:0007669"/>
    <property type="project" value="UniProtKB-UniRule"/>
</dbReference>
<comment type="similarity">
    <text evidence="5 11">Belongs to the purine/pyrimidine phosphoribosyltransferase family.</text>
</comment>
<dbReference type="AlphaFoldDB" id="H5TW07"/>
<dbReference type="NCBIfam" id="NF002634">
    <property type="entry name" value="PRK02304.1-3"/>
    <property type="match status" value="1"/>
</dbReference>
<comment type="subunit">
    <text evidence="11">Homodimer.</text>
</comment>
<evidence type="ECO:0000256" key="2">
    <source>
        <dbReference type="ARBA" id="ARBA00003968"/>
    </source>
</evidence>
<dbReference type="SUPFAM" id="SSF53271">
    <property type="entry name" value="PRTase-like"/>
    <property type="match status" value="1"/>
</dbReference>
<keyword evidence="10 11" id="KW-0660">Purine salvage</keyword>
<evidence type="ECO:0000256" key="8">
    <source>
        <dbReference type="ARBA" id="ARBA00022676"/>
    </source>
</evidence>
<evidence type="ECO:0000256" key="3">
    <source>
        <dbReference type="ARBA" id="ARBA00004496"/>
    </source>
</evidence>
<comment type="function">
    <text evidence="2 11">Catalyzes a salvage reaction resulting in the formation of AMP, that is energically less costly than de novo synthesis.</text>
</comment>
<keyword evidence="7 11" id="KW-0963">Cytoplasm</keyword>
<comment type="subcellular location">
    <subcellularLocation>
        <location evidence="3 11">Cytoplasm</location>
    </subcellularLocation>
</comment>
<sequence length="201" mass="20552">MSERVSSGRATGGSDEVTREAVPRARAAIAEHQRTVPDFPKPGILFRDLTPVLADTEGFSSIVTALTHGCSGVDLVAGIDARGFLVGGAVAQELEVGILAVRKGGKLPPPVYGVDYDLEYGTARLEIPASGIDITGRRVLIVDDVLATGGTAVAASKLMGLAGASVVGVAVIMELADLGGRAKIAAELGPEVGLHAITDDR</sequence>
<keyword evidence="15" id="KW-1185">Reference proteome</keyword>
<keyword evidence="8 11" id="KW-0328">Glycosyltransferase</keyword>
<proteinExistence type="inferred from homology"/>
<evidence type="ECO:0000256" key="4">
    <source>
        <dbReference type="ARBA" id="ARBA00004659"/>
    </source>
</evidence>
<evidence type="ECO:0000259" key="13">
    <source>
        <dbReference type="Pfam" id="PF00156"/>
    </source>
</evidence>
<name>H5TW07_9ACTN</name>
<evidence type="ECO:0000313" key="15">
    <source>
        <dbReference type="Proteomes" id="UP000005845"/>
    </source>
</evidence>
<comment type="catalytic activity">
    <reaction evidence="1 11">
        <text>AMP + diphosphate = 5-phospho-alpha-D-ribose 1-diphosphate + adenine</text>
        <dbReference type="Rhea" id="RHEA:16609"/>
        <dbReference type="ChEBI" id="CHEBI:16708"/>
        <dbReference type="ChEBI" id="CHEBI:33019"/>
        <dbReference type="ChEBI" id="CHEBI:58017"/>
        <dbReference type="ChEBI" id="CHEBI:456215"/>
        <dbReference type="EC" id="2.4.2.7"/>
    </reaction>
</comment>
<feature type="region of interest" description="Disordered" evidence="12">
    <location>
        <begin position="1"/>
        <end position="20"/>
    </location>
</feature>
<dbReference type="GO" id="GO:0002055">
    <property type="term" value="F:adenine binding"/>
    <property type="evidence" value="ECO:0007669"/>
    <property type="project" value="TreeGrafter"/>
</dbReference>
<dbReference type="NCBIfam" id="NF002636">
    <property type="entry name" value="PRK02304.1-5"/>
    <property type="match status" value="1"/>
</dbReference>
<dbReference type="GO" id="GO:0016208">
    <property type="term" value="F:AMP binding"/>
    <property type="evidence" value="ECO:0007669"/>
    <property type="project" value="TreeGrafter"/>
</dbReference>
<dbReference type="UniPathway" id="UPA00588">
    <property type="reaction ID" value="UER00646"/>
</dbReference>
<organism evidence="14 15">
    <name type="scientific">Gordonia sputi NBRC 100414</name>
    <dbReference type="NCBI Taxonomy" id="1089453"/>
    <lineage>
        <taxon>Bacteria</taxon>
        <taxon>Bacillati</taxon>
        <taxon>Actinomycetota</taxon>
        <taxon>Actinomycetes</taxon>
        <taxon>Mycobacteriales</taxon>
        <taxon>Gordoniaceae</taxon>
        <taxon>Gordonia</taxon>
    </lineage>
</organism>
<dbReference type="InterPro" id="IPR000836">
    <property type="entry name" value="PRTase_dom"/>
</dbReference>
<dbReference type="Gene3D" id="3.40.50.2020">
    <property type="match status" value="1"/>
</dbReference>
<evidence type="ECO:0000256" key="5">
    <source>
        <dbReference type="ARBA" id="ARBA00008391"/>
    </source>
</evidence>
<feature type="domain" description="Phosphoribosyltransferase" evidence="13">
    <location>
        <begin position="74"/>
        <end position="174"/>
    </location>
</feature>
<evidence type="ECO:0000313" key="14">
    <source>
        <dbReference type="EMBL" id="GAB37665.1"/>
    </source>
</evidence>
<dbReference type="Pfam" id="PF00156">
    <property type="entry name" value="Pribosyltran"/>
    <property type="match status" value="1"/>
</dbReference>
<evidence type="ECO:0000256" key="7">
    <source>
        <dbReference type="ARBA" id="ARBA00022490"/>
    </source>
</evidence>
<dbReference type="GO" id="GO:0006168">
    <property type="term" value="P:adenine salvage"/>
    <property type="evidence" value="ECO:0007669"/>
    <property type="project" value="InterPro"/>
</dbReference>
<dbReference type="PANTHER" id="PTHR32315">
    <property type="entry name" value="ADENINE PHOSPHORIBOSYLTRANSFERASE"/>
    <property type="match status" value="1"/>
</dbReference>
<dbReference type="CDD" id="cd06223">
    <property type="entry name" value="PRTases_typeI"/>
    <property type="match status" value="1"/>
</dbReference>
<evidence type="ECO:0000256" key="1">
    <source>
        <dbReference type="ARBA" id="ARBA00000868"/>
    </source>
</evidence>
<dbReference type="InterPro" id="IPR050054">
    <property type="entry name" value="UPRTase/APRTase"/>
</dbReference>
<dbReference type="Proteomes" id="UP000005845">
    <property type="component" value="Unassembled WGS sequence"/>
</dbReference>
<comment type="pathway">
    <text evidence="4 11">Purine metabolism; AMP biosynthesis via salvage pathway; AMP from adenine: step 1/1.</text>
</comment>
<dbReference type="EMBL" id="BAFC01000022">
    <property type="protein sequence ID" value="GAB37665.1"/>
    <property type="molecule type" value="Genomic_DNA"/>
</dbReference>
<dbReference type="GO" id="GO:0003999">
    <property type="term" value="F:adenine phosphoribosyltransferase activity"/>
    <property type="evidence" value="ECO:0007669"/>
    <property type="project" value="UniProtKB-UniRule"/>
</dbReference>
<dbReference type="InterPro" id="IPR029057">
    <property type="entry name" value="PRTase-like"/>
</dbReference>
<comment type="caution">
    <text evidence="14">The sequence shown here is derived from an EMBL/GenBank/DDBJ whole genome shotgun (WGS) entry which is preliminary data.</text>
</comment>
<gene>
    <name evidence="11 14" type="primary">apt</name>
    <name evidence="14" type="ORF">GOSPT_022_00090</name>
</gene>
<protein>
    <recommendedName>
        <fullName evidence="6 11">Adenine phosphoribosyltransferase</fullName>
        <shortName evidence="11">APRT</shortName>
        <ecNumber evidence="6 11">2.4.2.7</ecNumber>
    </recommendedName>
</protein>
<reference evidence="14 15" key="1">
    <citation type="submission" date="2012-02" db="EMBL/GenBank/DDBJ databases">
        <title>Whole genome shotgun sequence of Gordonia sputi NBRC 100414.</title>
        <authorList>
            <person name="Yoshida I."/>
            <person name="Hosoyama A."/>
            <person name="Tsuchikane K."/>
            <person name="Katsumata H."/>
            <person name="Yamazaki S."/>
            <person name="Fujita N."/>
        </authorList>
    </citation>
    <scope>NUCLEOTIDE SEQUENCE [LARGE SCALE GENOMIC DNA]</scope>
    <source>
        <strain evidence="14 15">NBRC 100414</strain>
    </source>
</reference>
<dbReference type="FunFam" id="3.40.50.2020:FF:000021">
    <property type="entry name" value="Adenine phosphoribosyltransferase"/>
    <property type="match status" value="1"/>
</dbReference>
<evidence type="ECO:0000256" key="6">
    <source>
        <dbReference type="ARBA" id="ARBA00011893"/>
    </source>
</evidence>
<accession>H5TW07</accession>
<keyword evidence="9 11" id="KW-0808">Transferase</keyword>
<dbReference type="InterPro" id="IPR005764">
    <property type="entry name" value="Ade_phspho_trans"/>
</dbReference>
<dbReference type="PANTHER" id="PTHR32315:SF3">
    <property type="entry name" value="ADENINE PHOSPHORIBOSYLTRANSFERASE"/>
    <property type="match status" value="1"/>
</dbReference>
<evidence type="ECO:0000256" key="12">
    <source>
        <dbReference type="SAM" id="MobiDB-lite"/>
    </source>
</evidence>
<dbReference type="GO" id="GO:0006166">
    <property type="term" value="P:purine ribonucleoside salvage"/>
    <property type="evidence" value="ECO:0007669"/>
    <property type="project" value="UniProtKB-KW"/>
</dbReference>
<evidence type="ECO:0000256" key="11">
    <source>
        <dbReference type="HAMAP-Rule" id="MF_00004"/>
    </source>
</evidence>
<evidence type="ECO:0000256" key="9">
    <source>
        <dbReference type="ARBA" id="ARBA00022679"/>
    </source>
</evidence>
<dbReference type="GO" id="GO:0005737">
    <property type="term" value="C:cytoplasm"/>
    <property type="evidence" value="ECO:0007669"/>
    <property type="project" value="UniProtKB-SubCell"/>
</dbReference>
<dbReference type="HAMAP" id="MF_00004">
    <property type="entry name" value="Aden_phosphoribosyltr"/>
    <property type="match status" value="1"/>
</dbReference>
<dbReference type="eggNOG" id="COG0503">
    <property type="taxonomic scope" value="Bacteria"/>
</dbReference>
<dbReference type="EC" id="2.4.2.7" evidence="6 11"/>